<accession>A0A2P4NMD9</accession>
<evidence type="ECO:0000313" key="1">
    <source>
        <dbReference type="EMBL" id="POG54290.1"/>
    </source>
</evidence>
<dbReference type="EMBL" id="LOPW02000018">
    <property type="protein sequence ID" value="POG54290.1"/>
    <property type="molecule type" value="Genomic_DNA"/>
</dbReference>
<sequence length="76" mass="8402">MTGNAFPNFVEPNSGDWVTTLDGDWCGGHWVGLLRMSAAPAESEETMYQLRDTVTDNGLIWTNYYVSKTVTGLLEA</sequence>
<gene>
    <name evidence="1" type="ORF">AUR65_016765</name>
</gene>
<evidence type="ECO:0000313" key="2">
    <source>
        <dbReference type="Proteomes" id="UP000053621"/>
    </source>
</evidence>
<dbReference type="AlphaFoldDB" id="A0A2P4NMD9"/>
<comment type="caution">
    <text evidence="1">The sequence shown here is derived from an EMBL/GenBank/DDBJ whole genome shotgun (WGS) entry which is preliminary data.</text>
</comment>
<name>A0A2P4NMD9_9EURY</name>
<dbReference type="Proteomes" id="UP000053621">
    <property type="component" value="Unassembled WGS sequence"/>
</dbReference>
<organism evidence="1 2">
    <name type="scientific">Haloferax marisrubri</name>
    <dbReference type="NCBI Taxonomy" id="1544719"/>
    <lineage>
        <taxon>Archaea</taxon>
        <taxon>Methanobacteriati</taxon>
        <taxon>Methanobacteriota</taxon>
        <taxon>Stenosarchaea group</taxon>
        <taxon>Halobacteria</taxon>
        <taxon>Halobacteriales</taxon>
        <taxon>Haloferacaceae</taxon>
        <taxon>Haloferax</taxon>
    </lineage>
</organism>
<reference evidence="1" key="1">
    <citation type="submission" date="2017-08" db="EMBL/GenBank/DDBJ databases">
        <title>Haloferax marisrubri sp. nov., isolated from the Discovery deep brine-seawater interface in the Red Sea.</title>
        <authorList>
            <person name="Zhang G."/>
            <person name="Stingl U."/>
        </authorList>
    </citation>
    <scope>NUCLEOTIDE SEQUENCE [LARGE SCALE GENOMIC DNA]</scope>
    <source>
        <strain evidence="1">SB3</strain>
    </source>
</reference>
<proteinExistence type="predicted"/>
<protein>
    <submittedName>
        <fullName evidence="1">Uncharacterized protein</fullName>
    </submittedName>
</protein>
<keyword evidence="2" id="KW-1185">Reference proteome</keyword>